<comment type="similarity">
    <text evidence="6">Belongs to the bacterial ring-hydroxylating dioxygenase ferredoxin component family.</text>
</comment>
<dbReference type="GO" id="GO:0046872">
    <property type="term" value="F:metal ion binding"/>
    <property type="evidence" value="ECO:0007669"/>
    <property type="project" value="UniProtKB-KW"/>
</dbReference>
<keyword evidence="1" id="KW-0001">2Fe-2S</keyword>
<dbReference type="RefSeq" id="WP_076836857.1">
    <property type="nucleotide sequence ID" value="NZ_CP019434.1"/>
</dbReference>
<name>A0A1P8UH91_9GAMM</name>
<evidence type="ECO:0000256" key="6">
    <source>
        <dbReference type="ARBA" id="ARBA00038001"/>
    </source>
</evidence>
<evidence type="ECO:0000256" key="3">
    <source>
        <dbReference type="ARBA" id="ARBA00023004"/>
    </source>
</evidence>
<evidence type="ECO:0000256" key="2">
    <source>
        <dbReference type="ARBA" id="ARBA00022723"/>
    </source>
</evidence>
<feature type="domain" description="Rieske" evidence="7">
    <location>
        <begin position="4"/>
        <end position="113"/>
    </location>
</feature>
<dbReference type="PROSITE" id="PS51296">
    <property type="entry name" value="RIESKE"/>
    <property type="match status" value="1"/>
</dbReference>
<dbReference type="Gene3D" id="2.102.10.10">
    <property type="entry name" value="Rieske [2Fe-2S] iron-sulphur domain"/>
    <property type="match status" value="1"/>
</dbReference>
<gene>
    <name evidence="8" type="ORF">BW247_09020</name>
</gene>
<protein>
    <recommendedName>
        <fullName evidence="7">Rieske domain-containing protein</fullName>
    </recommendedName>
</protein>
<dbReference type="GO" id="GO:0051537">
    <property type="term" value="F:2 iron, 2 sulfur cluster binding"/>
    <property type="evidence" value="ECO:0007669"/>
    <property type="project" value="UniProtKB-KW"/>
</dbReference>
<sequence>MSRYRIGNEADFPSNQVKACQAGGHNLAVYALRDGYYATQAACPHLKAPLAKGKVLDDRLIQCPWHRARFDIRTGEVMDWANFPPGIQMLNVVRKEKALQTYPIKVEDGVLYVEIAD</sequence>
<proteinExistence type="inferred from homology"/>
<dbReference type="PANTHER" id="PTHR21496:SF0">
    <property type="entry name" value="RIESKE DOMAIN-CONTAINING PROTEIN"/>
    <property type="match status" value="1"/>
</dbReference>
<dbReference type="Proteomes" id="UP000243807">
    <property type="component" value="Chromosome"/>
</dbReference>
<reference evidence="8 9" key="1">
    <citation type="submission" date="2017-01" db="EMBL/GenBank/DDBJ databases">
        <title>Draft sequence of Acidihalobacter ferrooxidans strain DSM 14175 (strain V8).</title>
        <authorList>
            <person name="Khaleque H.N."/>
            <person name="Ramsay J.P."/>
            <person name="Murphy R.J.T."/>
            <person name="Kaksonen A.H."/>
            <person name="Boxall N.J."/>
            <person name="Watkin E.L.J."/>
        </authorList>
    </citation>
    <scope>NUCLEOTIDE SEQUENCE [LARGE SCALE GENOMIC DNA]</scope>
    <source>
        <strain evidence="8 9">V8</strain>
    </source>
</reference>
<evidence type="ECO:0000256" key="4">
    <source>
        <dbReference type="ARBA" id="ARBA00023014"/>
    </source>
</evidence>
<keyword evidence="2" id="KW-0479">Metal-binding</keyword>
<dbReference type="SUPFAM" id="SSF50022">
    <property type="entry name" value="ISP domain"/>
    <property type="match status" value="1"/>
</dbReference>
<dbReference type="KEGG" id="afy:BW247_09020"/>
<evidence type="ECO:0000313" key="8">
    <source>
        <dbReference type="EMBL" id="APZ43216.1"/>
    </source>
</evidence>
<keyword evidence="4" id="KW-0411">Iron-sulfur</keyword>
<comment type="cofactor">
    <cofactor evidence="5">
        <name>[2Fe-2S] cluster</name>
        <dbReference type="ChEBI" id="CHEBI:190135"/>
    </cofactor>
</comment>
<dbReference type="AlphaFoldDB" id="A0A1P8UH91"/>
<evidence type="ECO:0000256" key="1">
    <source>
        <dbReference type="ARBA" id="ARBA00022714"/>
    </source>
</evidence>
<dbReference type="OrthoDB" id="9800167at2"/>
<organism evidence="8 9">
    <name type="scientific">Acidihalobacter ferrooxydans</name>
    <dbReference type="NCBI Taxonomy" id="1765967"/>
    <lineage>
        <taxon>Bacteria</taxon>
        <taxon>Pseudomonadati</taxon>
        <taxon>Pseudomonadota</taxon>
        <taxon>Gammaproteobacteria</taxon>
        <taxon>Chromatiales</taxon>
        <taxon>Ectothiorhodospiraceae</taxon>
        <taxon>Acidihalobacter</taxon>
    </lineage>
</organism>
<dbReference type="EMBL" id="CP019434">
    <property type="protein sequence ID" value="APZ43216.1"/>
    <property type="molecule type" value="Genomic_DNA"/>
</dbReference>
<dbReference type="Pfam" id="PF00355">
    <property type="entry name" value="Rieske"/>
    <property type="match status" value="1"/>
</dbReference>
<dbReference type="STRING" id="1765967.BW247_09020"/>
<accession>A0A1P8UH91</accession>
<dbReference type="InterPro" id="IPR036922">
    <property type="entry name" value="Rieske_2Fe-2S_sf"/>
</dbReference>
<dbReference type="InterPro" id="IPR017941">
    <property type="entry name" value="Rieske_2Fe-2S"/>
</dbReference>
<evidence type="ECO:0000259" key="7">
    <source>
        <dbReference type="PROSITE" id="PS51296"/>
    </source>
</evidence>
<keyword evidence="9" id="KW-1185">Reference proteome</keyword>
<keyword evidence="3" id="KW-0408">Iron</keyword>
<evidence type="ECO:0000313" key="9">
    <source>
        <dbReference type="Proteomes" id="UP000243807"/>
    </source>
</evidence>
<dbReference type="PANTHER" id="PTHR21496">
    <property type="entry name" value="FERREDOXIN-RELATED"/>
    <property type="match status" value="1"/>
</dbReference>
<evidence type="ECO:0000256" key="5">
    <source>
        <dbReference type="ARBA" id="ARBA00034078"/>
    </source>
</evidence>